<dbReference type="PANTHER" id="PTHR15830">
    <property type="entry name" value="TELOMERE LENGTH REGULATION PROTEIN TEL2 FAMILY MEMBER"/>
    <property type="match status" value="1"/>
</dbReference>
<evidence type="ECO:0000313" key="4">
    <source>
        <dbReference type="EMBL" id="GJJ69237.1"/>
    </source>
</evidence>
<organism evidence="4 5">
    <name type="scientific">Entomortierella parvispora</name>
    <dbReference type="NCBI Taxonomy" id="205924"/>
    <lineage>
        <taxon>Eukaryota</taxon>
        <taxon>Fungi</taxon>
        <taxon>Fungi incertae sedis</taxon>
        <taxon>Mucoromycota</taxon>
        <taxon>Mortierellomycotina</taxon>
        <taxon>Mortierellomycetes</taxon>
        <taxon>Mortierellales</taxon>
        <taxon>Mortierellaceae</taxon>
        <taxon>Entomortierella</taxon>
    </lineage>
</organism>
<feature type="compositionally biased region" description="Acidic residues" evidence="2">
    <location>
        <begin position="591"/>
        <end position="601"/>
    </location>
</feature>
<gene>
    <name evidence="4" type="ORF">EMPS_01583</name>
</gene>
<comment type="similarity">
    <text evidence="1">Belongs to the TEL2 family.</text>
</comment>
<dbReference type="PANTHER" id="PTHR15830:SF10">
    <property type="entry name" value="TELOMERE LENGTH REGULATION PROTEIN TEL2 HOMOLOG"/>
    <property type="match status" value="1"/>
</dbReference>
<reference evidence="4" key="2">
    <citation type="journal article" date="2022" name="Microbiol. Resour. Announc.">
        <title>Whole-Genome Sequence of Entomortierella parvispora E1425, a Mucoromycotan Fungus Associated with Burkholderiaceae-Related Endosymbiotic Bacteria.</title>
        <authorList>
            <person name="Herlambang A."/>
            <person name="Guo Y."/>
            <person name="Takashima Y."/>
            <person name="Narisawa K."/>
            <person name="Ohta H."/>
            <person name="Nishizawa T."/>
        </authorList>
    </citation>
    <scope>NUCLEOTIDE SEQUENCE</scope>
    <source>
        <strain evidence="4">E1425</strain>
    </source>
</reference>
<evidence type="ECO:0000256" key="2">
    <source>
        <dbReference type="SAM" id="MobiDB-lite"/>
    </source>
</evidence>
<dbReference type="AlphaFoldDB" id="A0A9P3H394"/>
<dbReference type="EMBL" id="BQFW01000002">
    <property type="protein sequence ID" value="GJJ69237.1"/>
    <property type="molecule type" value="Genomic_DNA"/>
</dbReference>
<feature type="region of interest" description="Disordered" evidence="2">
    <location>
        <begin position="746"/>
        <end position="778"/>
    </location>
</feature>
<evidence type="ECO:0000313" key="5">
    <source>
        <dbReference type="Proteomes" id="UP000827284"/>
    </source>
</evidence>
<comment type="caution">
    <text evidence="4">The sequence shown here is derived from an EMBL/GenBank/DDBJ whole genome shotgun (WGS) entry which is preliminary data.</text>
</comment>
<keyword evidence="5" id="KW-1185">Reference proteome</keyword>
<dbReference type="GO" id="GO:0051083">
    <property type="term" value="P:'de novo' cotranslational protein folding"/>
    <property type="evidence" value="ECO:0007669"/>
    <property type="project" value="TreeGrafter"/>
</dbReference>
<evidence type="ECO:0000259" key="3">
    <source>
        <dbReference type="Pfam" id="PF10193"/>
    </source>
</evidence>
<evidence type="ECO:0000256" key="1">
    <source>
        <dbReference type="ARBA" id="ARBA00006133"/>
    </source>
</evidence>
<dbReference type="GO" id="GO:0042162">
    <property type="term" value="F:telomeric DNA binding"/>
    <property type="evidence" value="ECO:0007669"/>
    <property type="project" value="TreeGrafter"/>
</dbReference>
<dbReference type="Pfam" id="PF10193">
    <property type="entry name" value="Telomere_reg-2"/>
    <property type="match status" value="1"/>
</dbReference>
<dbReference type="InterPro" id="IPR038528">
    <property type="entry name" value="TEL2_C_sf"/>
</dbReference>
<dbReference type="InterPro" id="IPR051970">
    <property type="entry name" value="TEL2_Regulation"/>
</dbReference>
<dbReference type="OrthoDB" id="10258062at2759"/>
<dbReference type="GO" id="GO:0051879">
    <property type="term" value="F:Hsp90 protein binding"/>
    <property type="evidence" value="ECO:0007669"/>
    <property type="project" value="TreeGrafter"/>
</dbReference>
<name>A0A9P3H394_9FUNG</name>
<sequence>MQSSSIQSEAISVHLTDLQSLVLVPAPTLTDITLVLAEPLSFLGLVVEDPSSDIAPWTGAVESTPARRQYFVQRLLGSHLDFILDHITVDWLSALPSTLQTVLFDSYFVPSESHKIVETGMALGSKPFNTSVAMVSLHTLVGRLNSRFHENHTFLNETILRLLQRILKSFTLGDFYRASSVSGHLDVVHGRDLNKADVVSYWNLFISKLLSIPTAVSNAFGISREHFQDISPCFQESVFFEEQSIQLIQCLEESATGSSHETAVYRKILAETIGKLMRMGYGRILVEAIFSKIWNTTSKAQAPGWKGTLELVPSGVTRSFLSAVVEYLQRSKLADAHSPLDTDEDRLFAVHQSANVLVSLGFAVDDRNNSSIEDILFQGRVFNIDVLRVLICVQSGWPSNRPVHGDSVLARTFVKTLTVWSDPMFVKRSSAEYQRYISYQLLLILGYLDGALIKGLDATALLHAGMAKWLDLEDFKRKTIGLIVAEEFSKRVDSPGAAADFGLPGSNPDVIIARSLVNFRDGQRPFQPTGKGAGKSTVISTAEPELEPEPLQESDEEDPDAIVDSYSSRNLKTGGLNSADDSDSDLQPYDMEGDSDTDEDMDTVKKPKVAVPLFLRDLLAYIRASEDRKKAEVGLSVAAELIRRKGNSLEIEEFAESLARALIQLQDTFEMDNFYKKKEEALVALVVSAPKVVAGVLTDEFYKKTNSIGQRLNILTAISLAARELSGFDRLSIPDTLDNQRTLALQSAASTKSNGGRTPRPSSMPANRDSSEQSPATFGSITSSISLARTRRFSQKSDIEARRPTPKANPFASLAPVFLGGLLGRWGGNRGAGNERGYDAMQRAPAMVLKKFIMSLGIIVYYSGNSPHLLSMTRELLRFLLSLRYHSPPEAAPMPLSFSANANSRLKSSLSTEETLAAMMTASSIASTTTPTLTTLKMPGDHSSKTGSFSSAGASVPYNAELAESLLFGLLILLTPPSTETLPDALLLSEFFPEIMECYQWALEVWEILKAEHNGGSAGGEKAKMYCASILQRCVELLKM</sequence>
<feature type="domain" description="Telomere length regulation protein conserved" evidence="3">
    <location>
        <begin position="612"/>
        <end position="722"/>
    </location>
</feature>
<reference evidence="4" key="1">
    <citation type="submission" date="2021-11" db="EMBL/GenBank/DDBJ databases">
        <authorList>
            <person name="Herlambang A."/>
            <person name="Guo Y."/>
            <person name="Takashima Y."/>
            <person name="Nishizawa T."/>
        </authorList>
    </citation>
    <scope>NUCLEOTIDE SEQUENCE</scope>
    <source>
        <strain evidence="4">E1425</strain>
    </source>
</reference>
<dbReference type="Gene3D" id="1.25.40.720">
    <property type="entry name" value="Telomere length regulation protein 2, C-terminal domain"/>
    <property type="match status" value="2"/>
</dbReference>
<dbReference type="GO" id="GO:0005829">
    <property type="term" value="C:cytosol"/>
    <property type="evidence" value="ECO:0007669"/>
    <property type="project" value="TreeGrafter"/>
</dbReference>
<protein>
    <submittedName>
        <fullName evidence="4">Telomere length regulation protein</fullName>
    </submittedName>
</protein>
<accession>A0A9P3H394</accession>
<feature type="compositionally biased region" description="Polar residues" evidence="2">
    <location>
        <begin position="746"/>
        <end position="765"/>
    </location>
</feature>
<dbReference type="InterPro" id="IPR019337">
    <property type="entry name" value="Telomere_length_regulation_dom"/>
</dbReference>
<dbReference type="Proteomes" id="UP000827284">
    <property type="component" value="Unassembled WGS sequence"/>
</dbReference>
<proteinExistence type="inferred from homology"/>
<feature type="region of interest" description="Disordered" evidence="2">
    <location>
        <begin position="567"/>
        <end position="602"/>
    </location>
</feature>